<keyword evidence="3 6" id="KW-0812">Transmembrane</keyword>
<feature type="transmembrane region" description="Helical" evidence="6">
    <location>
        <begin position="53"/>
        <end position="75"/>
    </location>
</feature>
<evidence type="ECO:0008006" key="9">
    <source>
        <dbReference type="Google" id="ProtNLM"/>
    </source>
</evidence>
<organism evidence="7 8">
    <name type="scientific">Planococcus maitriensis</name>
    <dbReference type="NCBI Taxonomy" id="221799"/>
    <lineage>
        <taxon>Bacteria</taxon>
        <taxon>Bacillati</taxon>
        <taxon>Bacillota</taxon>
        <taxon>Bacilli</taxon>
        <taxon>Bacillales</taxon>
        <taxon>Caryophanaceae</taxon>
        <taxon>Planococcus</taxon>
    </lineage>
</organism>
<dbReference type="Pfam" id="PF13440">
    <property type="entry name" value="Polysacc_synt_3"/>
    <property type="match status" value="1"/>
</dbReference>
<evidence type="ECO:0000256" key="5">
    <source>
        <dbReference type="ARBA" id="ARBA00023136"/>
    </source>
</evidence>
<keyword evidence="4 6" id="KW-1133">Transmembrane helix</keyword>
<feature type="transmembrane region" description="Helical" evidence="6">
    <location>
        <begin position="87"/>
        <end position="109"/>
    </location>
</feature>
<keyword evidence="8" id="KW-1185">Reference proteome</keyword>
<accession>A0A365KA43</accession>
<feature type="transmembrane region" description="Helical" evidence="6">
    <location>
        <begin position="400"/>
        <end position="421"/>
    </location>
</feature>
<feature type="transmembrane region" description="Helical" evidence="6">
    <location>
        <begin position="343"/>
        <end position="364"/>
    </location>
</feature>
<comment type="caution">
    <text evidence="7">The sequence shown here is derived from an EMBL/GenBank/DDBJ whole genome shotgun (WGS) entry which is preliminary data.</text>
</comment>
<gene>
    <name evidence="7" type="ORF">DP119_02990</name>
</gene>
<feature type="transmembrane region" description="Helical" evidence="6">
    <location>
        <begin position="20"/>
        <end position="41"/>
    </location>
</feature>
<proteinExistence type="predicted"/>
<sequence>MSNRIKSKLNNKNNNFFKNLLILISGSTLAQLITILISPILTRIYSPEEFGEFAIFMAIISILTVVITLRFEIAIISPQKDEDAASILYLSIFLTSIISCIIFIALIILNKLQLINFWTSNASVYIFLIPFSMLLLGTYNSLRYWNIRKQNYFRTTRSQLGNSVSTNISQVTIGFLNILQSGLVLGKVIGLIVSGFIIGLQFLKEDYRFTKKFINFIDIKRNFINYYQYPLYNVPQALLNSLSINLIPILIGILYNSMIVGVYALTIRVLFVPVGIVGNAFKDVFFQRATELNNKKIDLELFYKKSLLTLTFIFVPFSLVFLVWGPQIFSTLFGEEWTEAGEISRWVSIWVIFIMISRPAVALIQIFGKQGLNLKIELVSSILKISFFIIVSLITHSLMLSLISLIFINVLQYLTIIYIGFVEIKNTRNMNSTSL</sequence>
<feature type="transmembrane region" description="Helical" evidence="6">
    <location>
        <begin position="376"/>
        <end position="394"/>
    </location>
</feature>
<feature type="transmembrane region" description="Helical" evidence="6">
    <location>
        <begin position="302"/>
        <end position="323"/>
    </location>
</feature>
<dbReference type="PANTHER" id="PTHR30250">
    <property type="entry name" value="PST FAMILY PREDICTED COLANIC ACID TRANSPORTER"/>
    <property type="match status" value="1"/>
</dbReference>
<evidence type="ECO:0000256" key="4">
    <source>
        <dbReference type="ARBA" id="ARBA00022989"/>
    </source>
</evidence>
<comment type="subcellular location">
    <subcellularLocation>
        <location evidence="1">Cell membrane</location>
        <topology evidence="1">Multi-pass membrane protein</topology>
    </subcellularLocation>
</comment>
<evidence type="ECO:0000256" key="6">
    <source>
        <dbReference type="SAM" id="Phobius"/>
    </source>
</evidence>
<dbReference type="OrthoDB" id="109075at2"/>
<dbReference type="Proteomes" id="UP000251869">
    <property type="component" value="Unassembled WGS sequence"/>
</dbReference>
<evidence type="ECO:0000256" key="1">
    <source>
        <dbReference type="ARBA" id="ARBA00004651"/>
    </source>
</evidence>
<dbReference type="RefSeq" id="WP_112230701.1">
    <property type="nucleotide sequence ID" value="NZ_QLZQ01000001.1"/>
</dbReference>
<evidence type="ECO:0000313" key="8">
    <source>
        <dbReference type="Proteomes" id="UP000251869"/>
    </source>
</evidence>
<evidence type="ECO:0000256" key="3">
    <source>
        <dbReference type="ARBA" id="ARBA00022692"/>
    </source>
</evidence>
<dbReference type="InterPro" id="IPR050833">
    <property type="entry name" value="Poly_Biosynth_Transport"/>
</dbReference>
<keyword evidence="5 6" id="KW-0472">Membrane</keyword>
<name>A0A365KA43_9BACL</name>
<dbReference type="PANTHER" id="PTHR30250:SF28">
    <property type="entry name" value="POLYSACCHARIDE BIOSYNTHESIS PROTEIN"/>
    <property type="match status" value="1"/>
</dbReference>
<feature type="transmembrane region" description="Helical" evidence="6">
    <location>
        <begin position="237"/>
        <end position="255"/>
    </location>
</feature>
<reference evidence="7 8" key="1">
    <citation type="submission" date="2018-06" db="EMBL/GenBank/DDBJ databases">
        <title>The draft genome sequences of strains SCU63 and S1.</title>
        <authorList>
            <person name="Gan L."/>
        </authorList>
    </citation>
    <scope>NUCLEOTIDE SEQUENCE [LARGE SCALE GENOMIC DNA]</scope>
    <source>
        <strain evidence="7 8">S1</strain>
    </source>
</reference>
<evidence type="ECO:0000256" key="2">
    <source>
        <dbReference type="ARBA" id="ARBA00022475"/>
    </source>
</evidence>
<dbReference type="EMBL" id="QLZQ01000001">
    <property type="protein sequence ID" value="RAZ69639.1"/>
    <property type="molecule type" value="Genomic_DNA"/>
</dbReference>
<keyword evidence="2" id="KW-1003">Cell membrane</keyword>
<protein>
    <recommendedName>
        <fullName evidence="9">Polysaccharide biosynthesis protein</fullName>
    </recommendedName>
</protein>
<feature type="transmembrane region" description="Helical" evidence="6">
    <location>
        <begin position="115"/>
        <end position="139"/>
    </location>
</feature>
<feature type="transmembrane region" description="Helical" evidence="6">
    <location>
        <begin position="184"/>
        <end position="203"/>
    </location>
</feature>
<dbReference type="AlphaFoldDB" id="A0A365KA43"/>
<dbReference type="GO" id="GO:0005886">
    <property type="term" value="C:plasma membrane"/>
    <property type="evidence" value="ECO:0007669"/>
    <property type="project" value="UniProtKB-SubCell"/>
</dbReference>
<feature type="transmembrane region" description="Helical" evidence="6">
    <location>
        <begin position="261"/>
        <end position="281"/>
    </location>
</feature>
<evidence type="ECO:0000313" key="7">
    <source>
        <dbReference type="EMBL" id="RAZ69639.1"/>
    </source>
</evidence>